<dbReference type="InterPro" id="IPR013766">
    <property type="entry name" value="Thioredoxin_domain"/>
</dbReference>
<proteinExistence type="predicted"/>
<comment type="caution">
    <text evidence="3">The sequence shown here is derived from an EMBL/GenBank/DDBJ whole genome shotgun (WGS) entry which is preliminary data.</text>
</comment>
<dbReference type="RefSeq" id="WP_101576145.1">
    <property type="nucleotide sequence ID" value="NZ_PGVA01000010.1"/>
</dbReference>
<evidence type="ECO:0000313" key="6">
    <source>
        <dbReference type="Proteomes" id="UP000235114"/>
    </source>
</evidence>
<feature type="domain" description="Thioredoxin" evidence="2">
    <location>
        <begin position="55"/>
        <end position="195"/>
    </location>
</feature>
<dbReference type="AlphaFoldDB" id="A0A2N5GPZ7"/>
<dbReference type="PROSITE" id="PS00194">
    <property type="entry name" value="THIOREDOXIN_1"/>
    <property type="match status" value="1"/>
</dbReference>
<evidence type="ECO:0000259" key="2">
    <source>
        <dbReference type="PROSITE" id="PS51352"/>
    </source>
</evidence>
<dbReference type="InterPro" id="IPR036249">
    <property type="entry name" value="Thioredoxin-like_sf"/>
</dbReference>
<dbReference type="PROSITE" id="PS51352">
    <property type="entry name" value="THIOREDOXIN_2"/>
    <property type="match status" value="1"/>
</dbReference>
<dbReference type="EMBL" id="PGVA01000010">
    <property type="protein sequence ID" value="PLR84910.1"/>
    <property type="molecule type" value="Genomic_DNA"/>
</dbReference>
<name>A0A2N5GPZ7_9BACI</name>
<protein>
    <submittedName>
        <fullName evidence="3">Cytochrome C biogenesis protein</fullName>
    </submittedName>
</protein>
<dbReference type="Gene3D" id="3.40.30.10">
    <property type="entry name" value="Glutaredoxin"/>
    <property type="match status" value="1"/>
</dbReference>
<evidence type="ECO:0000313" key="4">
    <source>
        <dbReference type="EMBL" id="PLR95812.1"/>
    </source>
</evidence>
<dbReference type="InterPro" id="IPR017937">
    <property type="entry name" value="Thioredoxin_CS"/>
</dbReference>
<dbReference type="EMBL" id="PGVD01000036">
    <property type="protein sequence ID" value="PLR95812.1"/>
    <property type="molecule type" value="Genomic_DNA"/>
</dbReference>
<dbReference type="SUPFAM" id="SSF52833">
    <property type="entry name" value="Thioredoxin-like"/>
    <property type="match status" value="1"/>
</dbReference>
<dbReference type="Proteomes" id="UP000235114">
    <property type="component" value="Unassembled WGS sequence"/>
</dbReference>
<evidence type="ECO:0000313" key="5">
    <source>
        <dbReference type="Proteomes" id="UP000234951"/>
    </source>
</evidence>
<dbReference type="OrthoDB" id="25753at2"/>
<organism evidence="3 5">
    <name type="scientific">Bacillus canaveralius</name>
    <dbReference type="NCBI Taxonomy" id="1403243"/>
    <lineage>
        <taxon>Bacteria</taxon>
        <taxon>Bacillati</taxon>
        <taxon>Bacillota</taxon>
        <taxon>Bacilli</taxon>
        <taxon>Bacillales</taxon>
        <taxon>Bacillaceae</taxon>
        <taxon>Bacillus</taxon>
    </lineage>
</organism>
<accession>A0A2N5GPZ7</accession>
<sequence length="195" mass="21535">MNKNLLSIAILILAAAIVVVNVWKPSFTEGEKEKPTETVNSASQEDIPGAKLSELEEGSEAPDFELTTLAGEKAKLSDYRGQKVILNFWATWCPPCKAEMPHMQSFYEKNKDKGITILAVNLTNVDKGMDAINAFVKEYGLTFPILLDEDGTVGMTYQAFSIPTSYIIDKNGKIAKKIVGPMDEEKMKQLTANLK</sequence>
<dbReference type="Proteomes" id="UP000234951">
    <property type="component" value="Unassembled WGS sequence"/>
</dbReference>
<reference evidence="3 5" key="1">
    <citation type="submission" date="2017-11" db="EMBL/GenBank/DDBJ databases">
        <title>Comparitive Functional Genomics of Dry Heat Resistant strains isolated from the Viking Spacecraft.</title>
        <authorList>
            <person name="Seuylemezian A."/>
            <person name="Cooper K."/>
            <person name="Vaishampayan P."/>
        </authorList>
    </citation>
    <scope>NUCLEOTIDE SEQUENCE [LARGE SCALE GENOMIC DNA]</scope>
    <source>
        <strain evidence="3 5">M4.6</strain>
    </source>
</reference>
<dbReference type="PANTHER" id="PTHR42852">
    <property type="entry name" value="THIOL:DISULFIDE INTERCHANGE PROTEIN DSBE"/>
    <property type="match status" value="1"/>
</dbReference>
<keyword evidence="6" id="KW-1185">Reference proteome</keyword>
<dbReference type="CDD" id="cd02966">
    <property type="entry name" value="TlpA_like_family"/>
    <property type="match status" value="1"/>
</dbReference>
<dbReference type="GO" id="GO:0016209">
    <property type="term" value="F:antioxidant activity"/>
    <property type="evidence" value="ECO:0007669"/>
    <property type="project" value="InterPro"/>
</dbReference>
<dbReference type="GO" id="GO:0016491">
    <property type="term" value="F:oxidoreductase activity"/>
    <property type="evidence" value="ECO:0007669"/>
    <property type="project" value="InterPro"/>
</dbReference>
<dbReference type="InterPro" id="IPR000866">
    <property type="entry name" value="AhpC/TSA"/>
</dbReference>
<dbReference type="PANTHER" id="PTHR42852:SF1">
    <property type="entry name" value="THIOREDOXIN-LIKE PROTEIN YNEN"/>
    <property type="match status" value="1"/>
</dbReference>
<evidence type="ECO:0000313" key="3">
    <source>
        <dbReference type="EMBL" id="PLR84910.1"/>
    </source>
</evidence>
<dbReference type="Pfam" id="PF00578">
    <property type="entry name" value="AhpC-TSA"/>
    <property type="match status" value="1"/>
</dbReference>
<gene>
    <name evidence="3" type="ORF">CU635_05315</name>
    <name evidence="4" type="ORF">CVD25_13560</name>
</gene>
<dbReference type="InterPro" id="IPR050553">
    <property type="entry name" value="Thioredoxin_ResA/DsbE_sf"/>
</dbReference>
<evidence type="ECO:0000256" key="1">
    <source>
        <dbReference type="ARBA" id="ARBA00023157"/>
    </source>
</evidence>
<keyword evidence="1" id="KW-1015">Disulfide bond</keyword>
<reference evidence="4 6" key="2">
    <citation type="submission" date="2017-12" db="EMBL/GenBank/DDBJ databases">
        <title>Comparative Functional Genomics of Dry Heat Resistant strains isolated from the Viking Spacecraft.</title>
        <authorList>
            <person name="Seuylemezian A."/>
            <person name="Cooper K."/>
            <person name="Vaishampayan P."/>
        </authorList>
    </citation>
    <scope>NUCLEOTIDE SEQUENCE [LARGE SCALE GENOMIC DNA]</scope>
    <source>
        <strain evidence="4 6">ATCC 29669</strain>
    </source>
</reference>